<reference evidence="4" key="1">
    <citation type="submission" date="2016-10" db="EMBL/GenBank/DDBJ databases">
        <authorList>
            <person name="Varghese N."/>
            <person name="Submissions S."/>
        </authorList>
    </citation>
    <scope>NUCLEOTIDE SEQUENCE [LARGE SCALE GENOMIC DNA]</scope>
    <source>
        <strain evidence="4">DSM 22376</strain>
    </source>
</reference>
<dbReference type="Proteomes" id="UP000198951">
    <property type="component" value="Unassembled WGS sequence"/>
</dbReference>
<feature type="signal peptide" evidence="1">
    <location>
        <begin position="1"/>
        <end position="20"/>
    </location>
</feature>
<dbReference type="STRING" id="150146.SAMN05443667_102190"/>
<feature type="chain" id="PRO_5011433603" evidence="1">
    <location>
        <begin position="21"/>
        <end position="165"/>
    </location>
</feature>
<protein>
    <submittedName>
        <fullName evidence="3">Thioredoxin-related protein</fullName>
    </submittedName>
</protein>
<sequence>MKKTLLIFFLFMLAIPSGFAQLRTYSFEEVEQLSLENPKPIVVFVHTNWCKYCKMMENTTFKNKELINELNTNFYFVLFDAESKNDIIFNKHTFKFKPTGQNTGIHELATALATVENQVVYPTLTILDPNYSILFQKQSFLKAKDLLSILEKIKEFPIFEKNSSK</sequence>
<dbReference type="Gene3D" id="3.40.30.10">
    <property type="entry name" value="Glutaredoxin"/>
    <property type="match status" value="1"/>
</dbReference>
<keyword evidence="1" id="KW-0732">Signal</keyword>
<dbReference type="InterPro" id="IPR012336">
    <property type="entry name" value="Thioredoxin-like_fold"/>
</dbReference>
<organism evidence="3 4">
    <name type="scientific">Flavobacterium gillisiae</name>
    <dbReference type="NCBI Taxonomy" id="150146"/>
    <lineage>
        <taxon>Bacteria</taxon>
        <taxon>Pseudomonadati</taxon>
        <taxon>Bacteroidota</taxon>
        <taxon>Flavobacteriia</taxon>
        <taxon>Flavobacteriales</taxon>
        <taxon>Flavobacteriaceae</taxon>
        <taxon>Flavobacterium</taxon>
    </lineage>
</organism>
<gene>
    <name evidence="3" type="ORF">SAMN05443667_102190</name>
</gene>
<dbReference type="EMBL" id="FNRD01000002">
    <property type="protein sequence ID" value="SEA16858.1"/>
    <property type="molecule type" value="Genomic_DNA"/>
</dbReference>
<name>A0A1H3Z0B7_9FLAO</name>
<evidence type="ECO:0000256" key="1">
    <source>
        <dbReference type="SAM" id="SignalP"/>
    </source>
</evidence>
<feature type="domain" description="Thioredoxin-like fold" evidence="2">
    <location>
        <begin position="36"/>
        <end position="150"/>
    </location>
</feature>
<evidence type="ECO:0000313" key="4">
    <source>
        <dbReference type="Proteomes" id="UP000198951"/>
    </source>
</evidence>
<evidence type="ECO:0000259" key="2">
    <source>
        <dbReference type="Pfam" id="PF13098"/>
    </source>
</evidence>
<accession>A0A1H3Z0B7</accession>
<keyword evidence="4" id="KW-1185">Reference proteome</keyword>
<dbReference type="OrthoDB" id="9811036at2"/>
<dbReference type="RefSeq" id="WP_091085330.1">
    <property type="nucleotide sequence ID" value="NZ_FNRD01000002.1"/>
</dbReference>
<dbReference type="SUPFAM" id="SSF52833">
    <property type="entry name" value="Thioredoxin-like"/>
    <property type="match status" value="1"/>
</dbReference>
<dbReference type="InterPro" id="IPR036249">
    <property type="entry name" value="Thioredoxin-like_sf"/>
</dbReference>
<proteinExistence type="predicted"/>
<dbReference type="Pfam" id="PF13098">
    <property type="entry name" value="Thioredoxin_2"/>
    <property type="match status" value="1"/>
</dbReference>
<evidence type="ECO:0000313" key="3">
    <source>
        <dbReference type="EMBL" id="SEA16858.1"/>
    </source>
</evidence>
<dbReference type="AlphaFoldDB" id="A0A1H3Z0B7"/>